<protein>
    <submittedName>
        <fullName evidence="2">Uncharacterized protein</fullName>
    </submittedName>
</protein>
<keyword evidence="1" id="KW-1133">Transmembrane helix</keyword>
<feature type="transmembrane region" description="Helical" evidence="1">
    <location>
        <begin position="16"/>
        <end position="39"/>
    </location>
</feature>
<proteinExistence type="predicted"/>
<sequence length="67" mass="7847">MCGLVAYLHVKLSMQMFMLAICGCYVMAALGFLILELLVEYPQKHGLLWKCFLRQLQLKNMCQWHQP</sequence>
<organism evidence="2">
    <name type="scientific">Salix viminalis</name>
    <name type="common">Common osier</name>
    <name type="synonym">Basket willow</name>
    <dbReference type="NCBI Taxonomy" id="40686"/>
    <lineage>
        <taxon>Eukaryota</taxon>
        <taxon>Viridiplantae</taxon>
        <taxon>Streptophyta</taxon>
        <taxon>Embryophyta</taxon>
        <taxon>Tracheophyta</taxon>
        <taxon>Spermatophyta</taxon>
        <taxon>Magnoliopsida</taxon>
        <taxon>eudicotyledons</taxon>
        <taxon>Gunneridae</taxon>
        <taxon>Pentapetalae</taxon>
        <taxon>rosids</taxon>
        <taxon>fabids</taxon>
        <taxon>Malpighiales</taxon>
        <taxon>Salicaceae</taxon>
        <taxon>Saliceae</taxon>
        <taxon>Salix</taxon>
    </lineage>
</organism>
<evidence type="ECO:0000313" key="2">
    <source>
        <dbReference type="EMBL" id="VFU54888.1"/>
    </source>
</evidence>
<reference evidence="2" key="1">
    <citation type="submission" date="2019-03" db="EMBL/GenBank/DDBJ databases">
        <authorList>
            <person name="Mank J."/>
            <person name="Almeida P."/>
        </authorList>
    </citation>
    <scope>NUCLEOTIDE SEQUENCE</scope>
    <source>
        <strain evidence="2">78183</strain>
    </source>
</reference>
<name>A0A6N2ML09_SALVM</name>
<gene>
    <name evidence="2" type="ORF">SVIM_LOCUS386584</name>
</gene>
<keyword evidence="1" id="KW-0472">Membrane</keyword>
<evidence type="ECO:0000256" key="1">
    <source>
        <dbReference type="SAM" id="Phobius"/>
    </source>
</evidence>
<dbReference type="AlphaFoldDB" id="A0A6N2ML09"/>
<accession>A0A6N2ML09</accession>
<dbReference type="EMBL" id="CAADRP010001863">
    <property type="protein sequence ID" value="VFU54888.1"/>
    <property type="molecule type" value="Genomic_DNA"/>
</dbReference>
<keyword evidence="1" id="KW-0812">Transmembrane</keyword>